<dbReference type="PATRIC" id="fig|60890.4.peg.657"/>
<dbReference type="InterPro" id="IPR050266">
    <property type="entry name" value="AB_hydrolase_sf"/>
</dbReference>
<name>A0A1B0ZN44_9RHOB</name>
<evidence type="ECO:0000256" key="1">
    <source>
        <dbReference type="ARBA" id="ARBA00022801"/>
    </source>
</evidence>
<sequence>MQYTTSPDASAQLGLEPLVLLPGMMCDARVFAPQIEALSAYLPVTVAPLLGGDRIEAIAAHILNMLPERFALAGLSMGGIIALEILRRAPDRVSRLCLMDTTPLAETPAQAAEREPMIVAARTGRLEEMLAKALPADCLAPGPGRLEVLNTVRQMGMHLGSDLFVAQSRALQRRMDQQGVARRCHVPTLILCGEYDRLTPVKRHEFLAGLIPHAELEVISGAGHLPVLEQPEAVNRALLYWLSRAPDAAHQA</sequence>
<dbReference type="AlphaFoldDB" id="A0A1B0ZN44"/>
<dbReference type="GO" id="GO:0016787">
    <property type="term" value="F:hydrolase activity"/>
    <property type="evidence" value="ECO:0007669"/>
    <property type="project" value="UniProtKB-KW"/>
</dbReference>
<protein>
    <submittedName>
        <fullName evidence="3">Alpha/beta hydrolase</fullName>
    </submittedName>
</protein>
<feature type="domain" description="AB hydrolase-1" evidence="2">
    <location>
        <begin position="68"/>
        <end position="230"/>
    </location>
</feature>
<dbReference type="GO" id="GO:0016020">
    <property type="term" value="C:membrane"/>
    <property type="evidence" value="ECO:0007669"/>
    <property type="project" value="TreeGrafter"/>
</dbReference>
<dbReference type="InterPro" id="IPR000073">
    <property type="entry name" value="AB_hydrolase_1"/>
</dbReference>
<dbReference type="InterPro" id="IPR029058">
    <property type="entry name" value="AB_hydrolase_fold"/>
</dbReference>
<dbReference type="RefSeq" id="WP_065270702.1">
    <property type="nucleotide sequence ID" value="NZ_CP015124.1"/>
</dbReference>
<organism evidence="3 4">
    <name type="scientific">Phaeobacter gallaeciensis</name>
    <dbReference type="NCBI Taxonomy" id="60890"/>
    <lineage>
        <taxon>Bacteria</taxon>
        <taxon>Pseudomonadati</taxon>
        <taxon>Pseudomonadota</taxon>
        <taxon>Alphaproteobacteria</taxon>
        <taxon>Rhodobacterales</taxon>
        <taxon>Roseobacteraceae</taxon>
        <taxon>Phaeobacter</taxon>
    </lineage>
</organism>
<dbReference type="Pfam" id="PF00561">
    <property type="entry name" value="Abhydrolase_1"/>
    <property type="match status" value="1"/>
</dbReference>
<dbReference type="Gene3D" id="3.40.50.1820">
    <property type="entry name" value="alpha/beta hydrolase"/>
    <property type="match status" value="1"/>
</dbReference>
<dbReference type="EMBL" id="CP015124">
    <property type="protein sequence ID" value="ANP35602.1"/>
    <property type="molecule type" value="Genomic_DNA"/>
</dbReference>
<keyword evidence="1 3" id="KW-0378">Hydrolase</keyword>
<proteinExistence type="predicted"/>
<dbReference type="PRINTS" id="PR00111">
    <property type="entry name" value="ABHYDROLASE"/>
</dbReference>
<dbReference type="Proteomes" id="UP000092565">
    <property type="component" value="Chromosome"/>
</dbReference>
<evidence type="ECO:0000313" key="4">
    <source>
        <dbReference type="Proteomes" id="UP000092565"/>
    </source>
</evidence>
<dbReference type="OrthoDB" id="5491135at2"/>
<dbReference type="PANTHER" id="PTHR43798:SF31">
    <property type="entry name" value="AB HYDROLASE SUPERFAMILY PROTEIN YCLE"/>
    <property type="match status" value="1"/>
</dbReference>
<reference evidence="3 4" key="1">
    <citation type="submission" date="2016-04" db="EMBL/GenBank/DDBJ databases">
        <authorList>
            <person name="Evans L.H."/>
            <person name="Alamgir A."/>
            <person name="Owens N."/>
            <person name="Weber N.D."/>
            <person name="Virtaneva K."/>
            <person name="Barbian K."/>
            <person name="Babar A."/>
            <person name="Rosenke K."/>
        </authorList>
    </citation>
    <scope>NUCLEOTIDE SEQUENCE [LARGE SCALE GENOMIC DNA]</scope>
    <source>
        <strain evidence="3 4">JL2886</strain>
    </source>
</reference>
<gene>
    <name evidence="3" type="ORF">JL2886_00676</name>
</gene>
<keyword evidence="4" id="KW-1185">Reference proteome</keyword>
<dbReference type="SUPFAM" id="SSF53474">
    <property type="entry name" value="alpha/beta-Hydrolases"/>
    <property type="match status" value="1"/>
</dbReference>
<accession>A0A1B0ZN44</accession>
<evidence type="ECO:0000313" key="3">
    <source>
        <dbReference type="EMBL" id="ANP35602.1"/>
    </source>
</evidence>
<dbReference type="PANTHER" id="PTHR43798">
    <property type="entry name" value="MONOACYLGLYCEROL LIPASE"/>
    <property type="match status" value="1"/>
</dbReference>
<evidence type="ECO:0000259" key="2">
    <source>
        <dbReference type="Pfam" id="PF00561"/>
    </source>
</evidence>